<name>A0ABY4GEU3_9BACT</name>
<keyword evidence="1" id="KW-0614">Plasmid</keyword>
<dbReference type="Proteomes" id="UP000830401">
    <property type="component" value="Plasmid unnamed4"/>
</dbReference>
<dbReference type="Gene3D" id="1.10.357.10">
    <property type="entry name" value="Tetracycline Repressor, domain 2"/>
    <property type="match status" value="1"/>
</dbReference>
<reference evidence="1" key="1">
    <citation type="submission" date="2022-04" db="EMBL/GenBank/DDBJ databases">
        <title>Hymenobacter sp. isolated from the air.</title>
        <authorList>
            <person name="Won M."/>
            <person name="Lee C.-M."/>
            <person name="Woen H.-Y."/>
            <person name="Kwon S.-W."/>
        </authorList>
    </citation>
    <scope>NUCLEOTIDE SEQUENCE</scope>
    <source>
        <strain evidence="1">5420S-77</strain>
        <plasmid evidence="1">unnamed4</plasmid>
    </source>
</reference>
<organism evidence="1 2">
    <name type="scientific">Hymenobacter volaticus</name>
    <dbReference type="NCBI Taxonomy" id="2932254"/>
    <lineage>
        <taxon>Bacteria</taxon>
        <taxon>Pseudomonadati</taxon>
        <taxon>Bacteroidota</taxon>
        <taxon>Cytophagia</taxon>
        <taxon>Cytophagales</taxon>
        <taxon>Hymenobacteraceae</taxon>
        <taxon>Hymenobacter</taxon>
    </lineage>
</organism>
<evidence type="ECO:0000313" key="1">
    <source>
        <dbReference type="EMBL" id="UOQ69271.1"/>
    </source>
</evidence>
<protein>
    <submittedName>
        <fullName evidence="1">TetR/AcrR family transcriptional regulator</fullName>
    </submittedName>
</protein>
<accession>A0ABY4GEU3</accession>
<geneLocation type="plasmid" evidence="1 2">
    <name>unnamed4</name>
</geneLocation>
<dbReference type="InterPro" id="IPR036271">
    <property type="entry name" value="Tet_transcr_reg_TetR-rel_C_sf"/>
</dbReference>
<evidence type="ECO:0000313" key="2">
    <source>
        <dbReference type="Proteomes" id="UP000830401"/>
    </source>
</evidence>
<dbReference type="SUPFAM" id="SSF48498">
    <property type="entry name" value="Tetracyclin repressor-like, C-terminal domain"/>
    <property type="match status" value="1"/>
</dbReference>
<keyword evidence="2" id="KW-1185">Reference proteome</keyword>
<proteinExistence type="predicted"/>
<gene>
    <name evidence="1" type="ORF">MUN86_27860</name>
</gene>
<dbReference type="EMBL" id="CP095065">
    <property type="protein sequence ID" value="UOQ69271.1"/>
    <property type="molecule type" value="Genomic_DNA"/>
</dbReference>
<sequence>MSFYKHFPSKQALVVAFLQERHQSWQQQLEQQAKARSNTPAEEIRAVFHVLKEWFGEADFRGCAFINTVLETADPHTQEHLLARQHKDVLRTYLEGLLREGPFRDPAQGLPSCCCSSMGPSYGRSLATAPRRPPARWPWPNCYWVGGSVPRQSKSFFCPAKLDHLSFSLPNYSSFRAQYDFAFHYPYPF</sequence>